<dbReference type="SUPFAM" id="SSF48576">
    <property type="entry name" value="Terpenoid synthases"/>
    <property type="match status" value="1"/>
</dbReference>
<evidence type="ECO:0000256" key="1">
    <source>
        <dbReference type="ARBA" id="ARBA00007946"/>
    </source>
</evidence>
<keyword evidence="2" id="KW-0456">Lyase</keyword>
<reference evidence="4" key="1">
    <citation type="journal article" date="2012" name="Science">
        <title>The Paleozoic origin of enzymatic lignin decomposition reconstructed from 31 fungal genomes.</title>
        <authorList>
            <person name="Floudas D."/>
            <person name="Binder M."/>
            <person name="Riley R."/>
            <person name="Barry K."/>
            <person name="Blanchette R.A."/>
            <person name="Henrissat B."/>
            <person name="Martinez A.T."/>
            <person name="Otillar R."/>
            <person name="Spatafora J.W."/>
            <person name="Yadav J.S."/>
            <person name="Aerts A."/>
            <person name="Benoit I."/>
            <person name="Boyd A."/>
            <person name="Carlson A."/>
            <person name="Copeland A."/>
            <person name="Coutinho P.M."/>
            <person name="de Vries R.P."/>
            <person name="Ferreira P."/>
            <person name="Findley K."/>
            <person name="Foster B."/>
            <person name="Gaskell J."/>
            <person name="Glotzer D."/>
            <person name="Gorecki P."/>
            <person name="Heitman J."/>
            <person name="Hesse C."/>
            <person name="Hori C."/>
            <person name="Igarashi K."/>
            <person name="Jurgens J.A."/>
            <person name="Kallen N."/>
            <person name="Kersten P."/>
            <person name="Kohler A."/>
            <person name="Kuees U."/>
            <person name="Kumar T.K.A."/>
            <person name="Kuo A."/>
            <person name="LaButti K."/>
            <person name="Larrondo L.F."/>
            <person name="Lindquist E."/>
            <person name="Ling A."/>
            <person name="Lombard V."/>
            <person name="Lucas S."/>
            <person name="Lundell T."/>
            <person name="Martin R."/>
            <person name="McLaughlin D.J."/>
            <person name="Morgenstern I."/>
            <person name="Morin E."/>
            <person name="Murat C."/>
            <person name="Nagy L.G."/>
            <person name="Nolan M."/>
            <person name="Ohm R.A."/>
            <person name="Patyshakuliyeva A."/>
            <person name="Rokas A."/>
            <person name="Ruiz-Duenas F.J."/>
            <person name="Sabat G."/>
            <person name="Salamov A."/>
            <person name="Samejima M."/>
            <person name="Schmutz J."/>
            <person name="Slot J.C."/>
            <person name="St John F."/>
            <person name="Stenlid J."/>
            <person name="Sun H."/>
            <person name="Sun S."/>
            <person name="Syed K."/>
            <person name="Tsang A."/>
            <person name="Wiebenga A."/>
            <person name="Young D."/>
            <person name="Pisabarro A."/>
            <person name="Eastwood D.C."/>
            <person name="Martin F."/>
            <person name="Cullen D."/>
            <person name="Grigoriev I.V."/>
            <person name="Hibbett D.S."/>
        </authorList>
    </citation>
    <scope>NUCLEOTIDE SEQUENCE [LARGE SCALE GENOMIC DNA]</scope>
    <source>
        <strain evidence="4">RWD-64-598 SS2</strain>
    </source>
</reference>
<dbReference type="GO" id="GO:0016838">
    <property type="term" value="F:carbon-oxygen lyase activity, acting on phosphates"/>
    <property type="evidence" value="ECO:0007669"/>
    <property type="project" value="InterPro"/>
</dbReference>
<organism evidence="3 4">
    <name type="scientific">Coniophora puteana (strain RWD-64-598)</name>
    <name type="common">Brown rot fungus</name>
    <dbReference type="NCBI Taxonomy" id="741705"/>
    <lineage>
        <taxon>Eukaryota</taxon>
        <taxon>Fungi</taxon>
        <taxon>Dikarya</taxon>
        <taxon>Basidiomycota</taxon>
        <taxon>Agaricomycotina</taxon>
        <taxon>Agaricomycetes</taxon>
        <taxon>Agaricomycetidae</taxon>
        <taxon>Boletales</taxon>
        <taxon>Coniophorineae</taxon>
        <taxon>Coniophoraceae</taxon>
        <taxon>Coniophora</taxon>
    </lineage>
</organism>
<dbReference type="OrthoDB" id="2998174at2759"/>
<dbReference type="Proteomes" id="UP000053558">
    <property type="component" value="Unassembled WGS sequence"/>
</dbReference>
<sequence>MASSLVNGAVIAQQAYAHIQDSKALVYIAVLTCVATYIDDVSQAQADSVRTFPEKFIKGEAQADAELEFTATILRDVGSVYPPAQAAMFTASMFDFVIGSVLEDEYKAIEVVKDAQSYPYFLRSMTGAPLAYAILIFPPNVPVTRYIQAIPDMMVMINAAKYVNQATHYDVLSFYKEELSNDTSNYISRRAAAHGVSKISAFRDICDETIHANSQALNVLASEKQAYEAYKSFKEGYMYFHVASGRYRLHELMP</sequence>
<evidence type="ECO:0000256" key="2">
    <source>
        <dbReference type="ARBA" id="ARBA00023239"/>
    </source>
</evidence>
<comment type="similarity">
    <text evidence="1">Belongs to the trichodiene synthase family.</text>
</comment>
<comment type="caution">
    <text evidence="3">The sequence shown here is derived from an EMBL/GenBank/DDBJ whole genome shotgun (WGS) entry which is preliminary data.</text>
</comment>
<protein>
    <submittedName>
        <fullName evidence="3">Terpenoid synthase</fullName>
    </submittedName>
</protein>
<dbReference type="AlphaFoldDB" id="A0A5M3M7M3"/>
<gene>
    <name evidence="3" type="ORF">CONPUDRAFT_66811</name>
</gene>
<dbReference type="InterPro" id="IPR024652">
    <property type="entry name" value="Trichodiene_synth"/>
</dbReference>
<dbReference type="RefSeq" id="XP_007774804.1">
    <property type="nucleotide sequence ID" value="XM_007776614.1"/>
</dbReference>
<dbReference type="SFLD" id="SFLDG01021">
    <property type="entry name" value="Trichodiene_Synthase_Like"/>
    <property type="match status" value="1"/>
</dbReference>
<dbReference type="GeneID" id="19208528"/>
<name>A0A5M3M7M3_CONPW</name>
<dbReference type="OMA" id="YIWAHAG"/>
<evidence type="ECO:0000313" key="4">
    <source>
        <dbReference type="Proteomes" id="UP000053558"/>
    </source>
</evidence>
<dbReference type="KEGG" id="cput:CONPUDRAFT_66811"/>
<dbReference type="InterPro" id="IPR008949">
    <property type="entry name" value="Isoprenoid_synthase_dom_sf"/>
</dbReference>
<dbReference type="SFLD" id="SFLDS00005">
    <property type="entry name" value="Isoprenoid_Synthase_Type_I"/>
    <property type="match status" value="1"/>
</dbReference>
<dbReference type="Pfam" id="PF06330">
    <property type="entry name" value="TRI5"/>
    <property type="match status" value="1"/>
</dbReference>
<accession>A0A5M3M7M3</accession>
<dbReference type="Gene3D" id="1.10.600.10">
    <property type="entry name" value="Farnesyl Diphosphate Synthase"/>
    <property type="match status" value="1"/>
</dbReference>
<evidence type="ECO:0000313" key="3">
    <source>
        <dbReference type="EMBL" id="EIW74844.1"/>
    </source>
</evidence>
<keyword evidence="4" id="KW-1185">Reference proteome</keyword>
<dbReference type="EMBL" id="JH711590">
    <property type="protein sequence ID" value="EIW74844.1"/>
    <property type="molecule type" value="Genomic_DNA"/>
</dbReference>
<proteinExistence type="inferred from homology"/>